<reference evidence="1" key="2">
    <citation type="journal article" date="2015" name="Data Brief">
        <title>Shoot transcriptome of the giant reed, Arundo donax.</title>
        <authorList>
            <person name="Barrero R.A."/>
            <person name="Guerrero F.D."/>
            <person name="Moolhuijzen P."/>
            <person name="Goolsby J.A."/>
            <person name="Tidwell J."/>
            <person name="Bellgard S.E."/>
            <person name="Bellgard M.I."/>
        </authorList>
    </citation>
    <scope>NUCLEOTIDE SEQUENCE</scope>
    <source>
        <tissue evidence="1">Shoot tissue taken approximately 20 cm above the soil surface</tissue>
    </source>
</reference>
<evidence type="ECO:0000313" key="1">
    <source>
        <dbReference type="EMBL" id="JAD73224.1"/>
    </source>
</evidence>
<proteinExistence type="predicted"/>
<dbReference type="AlphaFoldDB" id="A0A0A9CAB0"/>
<name>A0A0A9CAB0_ARUDO</name>
<dbReference type="EMBL" id="GBRH01224671">
    <property type="protein sequence ID" value="JAD73224.1"/>
    <property type="molecule type" value="Transcribed_RNA"/>
</dbReference>
<reference evidence="1" key="1">
    <citation type="submission" date="2014-09" db="EMBL/GenBank/DDBJ databases">
        <authorList>
            <person name="Magalhaes I.L.F."/>
            <person name="Oliveira U."/>
            <person name="Santos F.R."/>
            <person name="Vidigal T.H.D.A."/>
            <person name="Brescovit A.D."/>
            <person name="Santos A.J."/>
        </authorList>
    </citation>
    <scope>NUCLEOTIDE SEQUENCE</scope>
    <source>
        <tissue evidence="1">Shoot tissue taken approximately 20 cm above the soil surface</tissue>
    </source>
</reference>
<sequence length="50" mass="5686">MEIIAGSTSRKAATKKQRAISYLMSMPLTFCCHPVHSSEVRQQPRLQRPN</sequence>
<protein>
    <submittedName>
        <fullName evidence="1">Uncharacterized protein</fullName>
    </submittedName>
</protein>
<accession>A0A0A9CAB0</accession>
<organism evidence="1">
    <name type="scientific">Arundo donax</name>
    <name type="common">Giant reed</name>
    <name type="synonym">Donax arundinaceus</name>
    <dbReference type="NCBI Taxonomy" id="35708"/>
    <lineage>
        <taxon>Eukaryota</taxon>
        <taxon>Viridiplantae</taxon>
        <taxon>Streptophyta</taxon>
        <taxon>Embryophyta</taxon>
        <taxon>Tracheophyta</taxon>
        <taxon>Spermatophyta</taxon>
        <taxon>Magnoliopsida</taxon>
        <taxon>Liliopsida</taxon>
        <taxon>Poales</taxon>
        <taxon>Poaceae</taxon>
        <taxon>PACMAD clade</taxon>
        <taxon>Arundinoideae</taxon>
        <taxon>Arundineae</taxon>
        <taxon>Arundo</taxon>
    </lineage>
</organism>